<comment type="caution">
    <text evidence="2">The sequence shown here is derived from an EMBL/GenBank/DDBJ whole genome shotgun (WGS) entry which is preliminary data.</text>
</comment>
<dbReference type="EMBL" id="LACI01001078">
    <property type="protein sequence ID" value="KJU85309.1"/>
    <property type="molecule type" value="Genomic_DNA"/>
</dbReference>
<evidence type="ECO:0000313" key="3">
    <source>
        <dbReference type="Proteomes" id="UP000033423"/>
    </source>
</evidence>
<keyword evidence="1" id="KW-0812">Transmembrane</keyword>
<feature type="transmembrane region" description="Helical" evidence="1">
    <location>
        <begin position="231"/>
        <end position="251"/>
    </location>
</feature>
<dbReference type="Proteomes" id="UP000033423">
    <property type="component" value="Unassembled WGS sequence"/>
</dbReference>
<reference evidence="2 3" key="1">
    <citation type="submission" date="2015-02" db="EMBL/GenBank/DDBJ databases">
        <title>Single-cell genomics of uncultivated deep-branching MTB reveals a conserved set of magnetosome genes.</title>
        <authorList>
            <person name="Kolinko S."/>
            <person name="Richter M."/>
            <person name="Glockner F.O."/>
            <person name="Brachmann A."/>
            <person name="Schuler D."/>
        </authorList>
    </citation>
    <scope>NUCLEOTIDE SEQUENCE [LARGE SCALE GENOMIC DNA]</scope>
    <source>
        <strain evidence="2">TM-1</strain>
    </source>
</reference>
<evidence type="ECO:0000256" key="1">
    <source>
        <dbReference type="SAM" id="Phobius"/>
    </source>
</evidence>
<feature type="transmembrane region" description="Helical" evidence="1">
    <location>
        <begin position="276"/>
        <end position="297"/>
    </location>
</feature>
<organism evidence="2 3">
    <name type="scientific">Candidatus Magnetobacterium bavaricum</name>
    <dbReference type="NCBI Taxonomy" id="29290"/>
    <lineage>
        <taxon>Bacteria</taxon>
        <taxon>Pseudomonadati</taxon>
        <taxon>Nitrospirota</taxon>
        <taxon>Thermodesulfovibrionia</taxon>
        <taxon>Thermodesulfovibrionales</taxon>
        <taxon>Candidatus Magnetobacteriaceae</taxon>
        <taxon>Candidatus Magnetobacterium</taxon>
    </lineage>
</organism>
<sequence length="311" mass="34745">MYSIIVISKERCFFMGKLYKVVFRGNIQAGQDMVEVKRRLSTILKRKDDGQIDVLFSGKQVIIKNNIDYDMAVKYSNHFNQSGAMCTIEAVDESPEQLSIEPYIEKPARKADHPLRRDGDVKTCTSCGETIQASALICRFCNTPQKMSRLCLNCNKQVPNHRDICVCGYNLSDGKANAMKTCPSCAEEVKRMAKKCHHCGYYFDKSLEAAQNSMHEGGPEKEKLDKDIRDALIAAIVGFFCCGLLSIFAIIKANKAITTLDKHPEFHGHGRTKAQVAFWLGIVTLGISLLLFLQGFYGGFIKGFMEGLNGN</sequence>
<accession>A0A0F3GTR3</accession>
<gene>
    <name evidence="2" type="ORF">MBAV_002500</name>
</gene>
<keyword evidence="3" id="KW-1185">Reference proteome</keyword>
<protein>
    <submittedName>
        <fullName evidence="2">Membrane protein containing Uncharacterized protein family UPF0547 domain protein</fullName>
    </submittedName>
</protein>
<evidence type="ECO:0000313" key="2">
    <source>
        <dbReference type="EMBL" id="KJU85309.1"/>
    </source>
</evidence>
<name>A0A0F3GTR3_9BACT</name>
<dbReference type="AlphaFoldDB" id="A0A0F3GTR3"/>
<proteinExistence type="predicted"/>
<keyword evidence="1" id="KW-1133">Transmembrane helix</keyword>
<keyword evidence="1" id="KW-0472">Membrane</keyword>